<dbReference type="NCBIfam" id="NF040941">
    <property type="entry name" value="GGGWT_bact"/>
    <property type="match status" value="1"/>
</dbReference>
<sequence>MFLPISTLLLAILLAVTCSSQTSDEPSCKVKGKTQVLLDIADFCLFKIKEFHSRSKNDEMHSYLTECEKKEMIQVYLDIAMNNLKDIKENHALIFNGLEDQSKNLTTHLYSLVPLKEIGKKHKPTDCTEILEILQSKSGIYTIWPTEKELEVFCDMDTDGGGWTVIQRRGNFSKQEDFYRVWESYKKGFGNIMKDFWLGNENIYAITNQSKYEVRFDLEDADGNHRFGVYDSFRIDSEEKDYTLHIGNYTSGEAGDSMSYHNGHKFSTRDKNNKFCSKEREAGWWYHYCTESNLNGVFIPGVKDRKGLTWYSWLNHYSLAGSEIKLRRKN</sequence>
<feature type="signal peptide" evidence="2">
    <location>
        <begin position="1"/>
        <end position="20"/>
    </location>
</feature>
<dbReference type="PANTHER" id="PTHR19143:SF459">
    <property type="entry name" value="FIBRINOGEN C-TERMINAL DOMAIN-CONTAINING PROTEIN"/>
    <property type="match status" value="1"/>
</dbReference>
<proteinExistence type="predicted"/>
<dbReference type="Proteomes" id="UP000887116">
    <property type="component" value="Unassembled WGS sequence"/>
</dbReference>
<dbReference type="SUPFAM" id="SSF56496">
    <property type="entry name" value="Fibrinogen C-terminal domain-like"/>
    <property type="match status" value="1"/>
</dbReference>
<keyword evidence="2" id="KW-0732">Signal</keyword>
<dbReference type="OrthoDB" id="6145874at2759"/>
<dbReference type="Pfam" id="PF00147">
    <property type="entry name" value="Fibrinogen_C"/>
    <property type="match status" value="1"/>
</dbReference>
<keyword evidence="1" id="KW-1015">Disulfide bond</keyword>
<reference evidence="4" key="1">
    <citation type="submission" date="2020-07" db="EMBL/GenBank/DDBJ databases">
        <title>Multicomponent nature underlies the extraordinary mechanical properties of spider dragline silk.</title>
        <authorList>
            <person name="Kono N."/>
            <person name="Nakamura H."/>
            <person name="Mori M."/>
            <person name="Yoshida Y."/>
            <person name="Ohtoshi R."/>
            <person name="Malay A.D."/>
            <person name="Moran D.A.P."/>
            <person name="Tomita M."/>
            <person name="Numata K."/>
            <person name="Arakawa K."/>
        </authorList>
    </citation>
    <scope>NUCLEOTIDE SEQUENCE</scope>
</reference>
<dbReference type="EMBL" id="BMAO01038336">
    <property type="protein sequence ID" value="GFR24124.1"/>
    <property type="molecule type" value="Genomic_DNA"/>
</dbReference>
<evidence type="ECO:0000313" key="5">
    <source>
        <dbReference type="Proteomes" id="UP000887116"/>
    </source>
</evidence>
<evidence type="ECO:0000256" key="2">
    <source>
        <dbReference type="SAM" id="SignalP"/>
    </source>
</evidence>
<dbReference type="InterPro" id="IPR014716">
    <property type="entry name" value="Fibrinogen_a/b/g_C_1"/>
</dbReference>
<dbReference type="InterPro" id="IPR002181">
    <property type="entry name" value="Fibrinogen_a/b/g_C_dom"/>
</dbReference>
<dbReference type="Gene3D" id="3.90.215.10">
    <property type="entry name" value="Gamma Fibrinogen, chain A, domain 1"/>
    <property type="match status" value="1"/>
</dbReference>
<dbReference type="SMART" id="SM00186">
    <property type="entry name" value="FBG"/>
    <property type="match status" value="1"/>
</dbReference>
<accession>A0A8X6IKU6</accession>
<dbReference type="GO" id="GO:0005615">
    <property type="term" value="C:extracellular space"/>
    <property type="evidence" value="ECO:0007669"/>
    <property type="project" value="TreeGrafter"/>
</dbReference>
<keyword evidence="5" id="KW-1185">Reference proteome</keyword>
<dbReference type="CDD" id="cd00087">
    <property type="entry name" value="FReD"/>
    <property type="match status" value="1"/>
</dbReference>
<dbReference type="AlphaFoldDB" id="A0A8X6IKU6"/>
<comment type="caution">
    <text evidence="4">The sequence shown here is derived from an EMBL/GenBank/DDBJ whole genome shotgun (WGS) entry which is preliminary data.</text>
</comment>
<dbReference type="InterPro" id="IPR036056">
    <property type="entry name" value="Fibrinogen-like_C"/>
</dbReference>
<feature type="domain" description="Fibrinogen C-terminal" evidence="3">
    <location>
        <begin position="118"/>
        <end position="330"/>
    </location>
</feature>
<dbReference type="InterPro" id="IPR050373">
    <property type="entry name" value="Fibrinogen_C-term_domain"/>
</dbReference>
<dbReference type="PANTHER" id="PTHR19143">
    <property type="entry name" value="FIBRINOGEN/TENASCIN/ANGIOPOEITIN"/>
    <property type="match status" value="1"/>
</dbReference>
<dbReference type="PROSITE" id="PS51406">
    <property type="entry name" value="FIBRINOGEN_C_2"/>
    <property type="match status" value="1"/>
</dbReference>
<dbReference type="PROSITE" id="PS00514">
    <property type="entry name" value="FIBRINOGEN_C_1"/>
    <property type="match status" value="1"/>
</dbReference>
<evidence type="ECO:0000256" key="1">
    <source>
        <dbReference type="ARBA" id="ARBA00023157"/>
    </source>
</evidence>
<evidence type="ECO:0000259" key="3">
    <source>
        <dbReference type="PROSITE" id="PS51406"/>
    </source>
</evidence>
<name>A0A8X6IKU6_TRICU</name>
<organism evidence="4 5">
    <name type="scientific">Trichonephila clavata</name>
    <name type="common">Joro spider</name>
    <name type="synonym">Nephila clavata</name>
    <dbReference type="NCBI Taxonomy" id="2740835"/>
    <lineage>
        <taxon>Eukaryota</taxon>
        <taxon>Metazoa</taxon>
        <taxon>Ecdysozoa</taxon>
        <taxon>Arthropoda</taxon>
        <taxon>Chelicerata</taxon>
        <taxon>Arachnida</taxon>
        <taxon>Araneae</taxon>
        <taxon>Araneomorphae</taxon>
        <taxon>Entelegynae</taxon>
        <taxon>Araneoidea</taxon>
        <taxon>Nephilidae</taxon>
        <taxon>Trichonephila</taxon>
    </lineage>
</organism>
<dbReference type="InterPro" id="IPR020837">
    <property type="entry name" value="Fibrinogen_CS"/>
</dbReference>
<protein>
    <submittedName>
        <fullName evidence="4">Techylectin-5A</fullName>
    </submittedName>
</protein>
<gene>
    <name evidence="4" type="ORF">TNCT_239351</name>
</gene>
<evidence type="ECO:0000313" key="4">
    <source>
        <dbReference type="EMBL" id="GFR24124.1"/>
    </source>
</evidence>
<feature type="chain" id="PRO_5036444211" evidence="2">
    <location>
        <begin position="21"/>
        <end position="330"/>
    </location>
</feature>